<evidence type="ECO:0000313" key="1">
    <source>
        <dbReference type="EMBL" id="KAH7842056.1"/>
    </source>
</evidence>
<gene>
    <name evidence="1" type="ORF">Vadar_001013</name>
</gene>
<protein>
    <submittedName>
        <fullName evidence="1">Uncharacterized protein</fullName>
    </submittedName>
</protein>
<accession>A0ACB7XM93</accession>
<dbReference type="Proteomes" id="UP000828048">
    <property type="component" value="Chromosome 1"/>
</dbReference>
<comment type="caution">
    <text evidence="1">The sequence shown here is derived from an EMBL/GenBank/DDBJ whole genome shotgun (WGS) entry which is preliminary data.</text>
</comment>
<sequence length="400" mass="43654">MHPSFNMYLHVLLFLSWLLLPQPTLVISTYTTTIAAAVAAITNKTFFIAKPGCNLTCGSLTVPYPFGIGVGSGCSIDPGFDINCSHSSDTPKAIISTWNVEVLSISQTQVRIRNNIAYACYNESGALTESLLPWTNLGDPGAYPYTFSEVANKFTVVGCDDYGWILANNLSSGYIDECANPDLNDCDTENGKCINTPGSFSCSCNPHYDGDGKSSPDGKGCKESQFPVIQFALGVGGIFIGVLVLIGFCFWLYCHLKRQKKIRVKQKFFERNGGLLFQQQISSSEGSVMKTKLFMAKELEKATDNFNQSRVLGKGGVGTVYKGMLQDGSIVAVKKSNITTRDQLKEAIKKEQPVDAKVAETIAKRKEELDQVDSSAYQAGQNKTAKYYATGQVKEITNDI</sequence>
<reference evidence="1 2" key="1">
    <citation type="journal article" date="2021" name="Hortic Res">
        <title>High-quality reference genome and annotation aids understanding of berry development for evergreen blueberry (Vaccinium darrowii).</title>
        <authorList>
            <person name="Yu J."/>
            <person name="Hulse-Kemp A.M."/>
            <person name="Babiker E."/>
            <person name="Staton M."/>
        </authorList>
    </citation>
    <scope>NUCLEOTIDE SEQUENCE [LARGE SCALE GENOMIC DNA]</scope>
    <source>
        <strain evidence="2">cv. NJ 8807/NJ 8810</strain>
        <tissue evidence="1">Young leaf</tissue>
    </source>
</reference>
<name>A0ACB7XM93_9ERIC</name>
<evidence type="ECO:0000313" key="2">
    <source>
        <dbReference type="Proteomes" id="UP000828048"/>
    </source>
</evidence>
<dbReference type="EMBL" id="CM037151">
    <property type="protein sequence ID" value="KAH7842056.1"/>
    <property type="molecule type" value="Genomic_DNA"/>
</dbReference>
<proteinExistence type="predicted"/>
<keyword evidence="2" id="KW-1185">Reference proteome</keyword>
<organism evidence="1 2">
    <name type="scientific">Vaccinium darrowii</name>
    <dbReference type="NCBI Taxonomy" id="229202"/>
    <lineage>
        <taxon>Eukaryota</taxon>
        <taxon>Viridiplantae</taxon>
        <taxon>Streptophyta</taxon>
        <taxon>Embryophyta</taxon>
        <taxon>Tracheophyta</taxon>
        <taxon>Spermatophyta</taxon>
        <taxon>Magnoliopsida</taxon>
        <taxon>eudicotyledons</taxon>
        <taxon>Gunneridae</taxon>
        <taxon>Pentapetalae</taxon>
        <taxon>asterids</taxon>
        <taxon>Ericales</taxon>
        <taxon>Ericaceae</taxon>
        <taxon>Vaccinioideae</taxon>
        <taxon>Vaccinieae</taxon>
        <taxon>Vaccinium</taxon>
    </lineage>
</organism>